<dbReference type="GO" id="GO:0017056">
    <property type="term" value="F:structural constituent of nuclear pore"/>
    <property type="evidence" value="ECO:0007669"/>
    <property type="project" value="InterPro"/>
</dbReference>
<name>A0A2G5B1J5_COERN</name>
<dbReference type="GO" id="GO:0005643">
    <property type="term" value="C:nuclear pore"/>
    <property type="evidence" value="ECO:0007669"/>
    <property type="project" value="UniProtKB-SubCell"/>
</dbReference>
<dbReference type="OrthoDB" id="203824at2759"/>
<keyword evidence="4" id="KW-0813">Transport</keyword>
<dbReference type="Proteomes" id="UP000242474">
    <property type="component" value="Unassembled WGS sequence"/>
</dbReference>
<keyword evidence="4" id="KW-0906">Nuclear pore complex</keyword>
<evidence type="ECO:0000313" key="6">
    <source>
        <dbReference type="Proteomes" id="UP000242474"/>
    </source>
</evidence>
<keyword evidence="4" id="KW-0472">Membrane</keyword>
<gene>
    <name evidence="5" type="ORF">COEREDRAFT_83849</name>
</gene>
<accession>A0A2G5B1J5</accession>
<keyword evidence="4" id="KW-0653">Protein transport</keyword>
<evidence type="ECO:0000256" key="1">
    <source>
        <dbReference type="ARBA" id="ARBA00004259"/>
    </source>
</evidence>
<evidence type="ECO:0000256" key="2">
    <source>
        <dbReference type="ARBA" id="ARBA00010186"/>
    </source>
</evidence>
<dbReference type="Pfam" id="PF04097">
    <property type="entry name" value="Nic96"/>
    <property type="match status" value="1"/>
</dbReference>
<dbReference type="STRING" id="763665.A0A2G5B1J5"/>
<evidence type="ECO:0000256" key="3">
    <source>
        <dbReference type="ARBA" id="ARBA00023242"/>
    </source>
</evidence>
<organism evidence="5 6">
    <name type="scientific">Coemansia reversa (strain ATCC 12441 / NRRL 1564)</name>
    <dbReference type="NCBI Taxonomy" id="763665"/>
    <lineage>
        <taxon>Eukaryota</taxon>
        <taxon>Fungi</taxon>
        <taxon>Fungi incertae sedis</taxon>
        <taxon>Zoopagomycota</taxon>
        <taxon>Kickxellomycotina</taxon>
        <taxon>Kickxellomycetes</taxon>
        <taxon>Kickxellales</taxon>
        <taxon>Kickxellaceae</taxon>
        <taxon>Coemansia</taxon>
    </lineage>
</organism>
<sequence length="898" mass="100314">MTQNHSLSSLLEDSKRLTTHLTLAEIPAVQRGIDLLEAESRKLVARSVRNGIIDPRAQTFLASSGIDADDLADSVAPVALLSAFEQLQPSFDANVESFLSQQHEQSIVNAIEESELSTLDDFDSGMNSYMQNIWEENQRRLFEELGQYHGYSSKDSRAFPLAFVNQEDGLSDTFALNTKNAFDLDSENAMNVTQPRVERYAQVIRGFNDARVVAATRTIAATPQYDLLKGLENATTESARELKSRQIGQVWSLLAHYCDTKDNTRIASGACAYLEETFAEHVDRIIAQYPHDANVGGIPSIHRKVRGFLDVLFGRLGRVPQFLEVFNSEAIWAHMFVLYRCGHRQELLKYALEMEDIITDSDPGFVAHLKAFLDRASATSSTRSDIPITSSSSSLEDPYKAALYKVLGRGNVPKKATQEVIQTTEDYLWTNLVLIRDADIIAVASGHPRNTLDSLQTLMLKFGAAHFDPNGNNPLLYLRVLLLCGLFENAVDYLLQIDRYQIEAVHMAIMLAFAGLLRVAETETSGSFSSYLVSDNNAAVPRLDFARILIHYARALPDSMTENAVHYLLLLTLPILNNGDSNTDTDETGVFRKRVVCEQAIVRLMYERREYAHFIGDIQSDGMRKPGFIERYLPLLGITSSEQFSQTIIRRLADRSRDEGRLADTVLLYNLGERYNTVLNVLCKQLGELLYLRGSTNGNSGNAATAVSSQDYSAPIQMGLGLDDVEGVARAVLTHYRQHDHIARVLDNAAVNTCTTLLAIMDFLNSHRRGAYEEALEIIEATQLLPLAAPSTKVNDSSTVVNTMNNSDIAMATQYAERVRTLDDSITRNFSLVLLSTMDTLSRLYAGLKESMFLDAIKQANMQILRKKARTLMVFAGMIQFRMPSDTYAKLNRMDVFM</sequence>
<dbReference type="InterPro" id="IPR007231">
    <property type="entry name" value="Nucleoporin_int_Nup93/Nic96"/>
</dbReference>
<reference evidence="5 6" key="1">
    <citation type="journal article" date="2015" name="Genome Biol. Evol.">
        <title>Phylogenomic analyses indicate that early fungi evolved digesting cell walls of algal ancestors of land plants.</title>
        <authorList>
            <person name="Chang Y."/>
            <person name="Wang S."/>
            <person name="Sekimoto S."/>
            <person name="Aerts A.L."/>
            <person name="Choi C."/>
            <person name="Clum A."/>
            <person name="LaButti K.M."/>
            <person name="Lindquist E.A."/>
            <person name="Yee Ngan C."/>
            <person name="Ohm R.A."/>
            <person name="Salamov A.A."/>
            <person name="Grigoriev I.V."/>
            <person name="Spatafora J.W."/>
            <person name="Berbee M.L."/>
        </authorList>
    </citation>
    <scope>NUCLEOTIDE SEQUENCE [LARGE SCALE GENOMIC DNA]</scope>
    <source>
        <strain evidence="5 6">NRRL 1564</strain>
    </source>
</reference>
<feature type="non-terminal residue" evidence="5">
    <location>
        <position position="898"/>
    </location>
</feature>
<keyword evidence="6" id="KW-1185">Reference proteome</keyword>
<keyword evidence="4" id="KW-0811">Translocation</keyword>
<protein>
    <recommendedName>
        <fullName evidence="4">Nuclear pore protein</fullName>
    </recommendedName>
</protein>
<keyword evidence="3 4" id="KW-0539">Nucleus</keyword>
<evidence type="ECO:0000313" key="5">
    <source>
        <dbReference type="EMBL" id="PIA12883.1"/>
    </source>
</evidence>
<comment type="similarity">
    <text evidence="2 4">Belongs to the nucleoporin interacting component (NIC) family.</text>
</comment>
<dbReference type="PANTHER" id="PTHR11225:SF4">
    <property type="entry name" value="NUCLEAR PORE COMPLEX PROTEIN NUP93"/>
    <property type="match status" value="1"/>
</dbReference>
<dbReference type="AlphaFoldDB" id="A0A2G5B1J5"/>
<evidence type="ECO:0000256" key="4">
    <source>
        <dbReference type="RuleBase" id="RU364035"/>
    </source>
</evidence>
<dbReference type="EMBL" id="KZ303560">
    <property type="protein sequence ID" value="PIA12883.1"/>
    <property type="molecule type" value="Genomic_DNA"/>
</dbReference>
<keyword evidence="4" id="KW-0509">mRNA transport</keyword>
<comment type="subcellular location">
    <subcellularLocation>
        <location evidence="1">Nucleus envelope</location>
    </subcellularLocation>
    <subcellularLocation>
        <location evidence="4">Nucleus</location>
        <location evidence="4">Nuclear pore complex</location>
    </subcellularLocation>
</comment>
<dbReference type="PANTHER" id="PTHR11225">
    <property type="entry name" value="NUCLEAR PORE COMPLEX PROTEIN NUP93 NUCLEOPORIN NUP93 DEAD EYE PROTEIN"/>
    <property type="match status" value="1"/>
</dbReference>
<dbReference type="GO" id="GO:0016973">
    <property type="term" value="P:poly(A)+ mRNA export from nucleus"/>
    <property type="evidence" value="ECO:0007669"/>
    <property type="project" value="TreeGrafter"/>
</dbReference>
<proteinExistence type="inferred from homology"/>
<dbReference type="GO" id="GO:0006606">
    <property type="term" value="P:protein import into nucleus"/>
    <property type="evidence" value="ECO:0007669"/>
    <property type="project" value="TreeGrafter"/>
</dbReference>